<reference evidence="1" key="1">
    <citation type="submission" date="2021-01" db="EMBL/GenBank/DDBJ databases">
        <title>Whole genome shotgun sequence of Virgisporangium aliadipatigenens NBRC 105644.</title>
        <authorList>
            <person name="Komaki H."/>
            <person name="Tamura T."/>
        </authorList>
    </citation>
    <scope>NUCLEOTIDE SEQUENCE</scope>
    <source>
        <strain evidence="1">NBRC 105644</strain>
    </source>
</reference>
<dbReference type="EMBL" id="BOPF01000023">
    <property type="protein sequence ID" value="GIJ48908.1"/>
    <property type="molecule type" value="Genomic_DNA"/>
</dbReference>
<evidence type="ECO:0000313" key="1">
    <source>
        <dbReference type="EMBL" id="GIJ48908.1"/>
    </source>
</evidence>
<dbReference type="Gene3D" id="3.40.50.720">
    <property type="entry name" value="NAD(P)-binding Rossmann-like Domain"/>
    <property type="match status" value="1"/>
</dbReference>
<name>A0A8J3YSF9_9ACTN</name>
<dbReference type="PRINTS" id="PR00081">
    <property type="entry name" value="GDHRDH"/>
</dbReference>
<dbReference type="InterPro" id="IPR002347">
    <property type="entry name" value="SDR_fam"/>
</dbReference>
<protein>
    <recommendedName>
        <fullName evidence="3">Short-chain dehydrogenase</fullName>
    </recommendedName>
</protein>
<dbReference type="AlphaFoldDB" id="A0A8J3YSF9"/>
<dbReference type="Pfam" id="PF13561">
    <property type="entry name" value="adh_short_C2"/>
    <property type="match status" value="1"/>
</dbReference>
<gene>
    <name evidence="1" type="ORF">Val02_57940</name>
</gene>
<dbReference type="PANTHER" id="PTHR44147">
    <property type="entry name" value="DEHYDROGENASE/REDUCTASE SDR FAMILY MEMBER 1"/>
    <property type="match status" value="1"/>
</dbReference>
<comment type="caution">
    <text evidence="1">The sequence shown here is derived from an EMBL/GenBank/DDBJ whole genome shotgun (WGS) entry which is preliminary data.</text>
</comment>
<dbReference type="InterPro" id="IPR036291">
    <property type="entry name" value="NAD(P)-bd_dom_sf"/>
</dbReference>
<dbReference type="Proteomes" id="UP000619260">
    <property type="component" value="Unassembled WGS sequence"/>
</dbReference>
<evidence type="ECO:0008006" key="3">
    <source>
        <dbReference type="Google" id="ProtNLM"/>
    </source>
</evidence>
<organism evidence="1 2">
    <name type="scientific">Virgisporangium aliadipatigenens</name>
    <dbReference type="NCBI Taxonomy" id="741659"/>
    <lineage>
        <taxon>Bacteria</taxon>
        <taxon>Bacillati</taxon>
        <taxon>Actinomycetota</taxon>
        <taxon>Actinomycetes</taxon>
        <taxon>Micromonosporales</taxon>
        <taxon>Micromonosporaceae</taxon>
        <taxon>Virgisporangium</taxon>
    </lineage>
</organism>
<sequence>MGRRPAPIPDKPIWKQPLDTGLKLLRQAVHTHIVTARHALPLMVARGSGLVIEVTDGTADSGYRGSFYYDLVKSDVIRIAQSLAAELTPHGVTALALTPGFLRSEAMLDHFGVTESTWRNGVARDRHFALSETPAYLGRAVVALASDPSVSRFAGRSLATWGLAKEYGFVDVDGSRPDWGGYMAAAIERAEPVDPEDYRRVHSIAM</sequence>
<dbReference type="SUPFAM" id="SSF51735">
    <property type="entry name" value="NAD(P)-binding Rossmann-fold domains"/>
    <property type="match status" value="1"/>
</dbReference>
<proteinExistence type="predicted"/>
<evidence type="ECO:0000313" key="2">
    <source>
        <dbReference type="Proteomes" id="UP000619260"/>
    </source>
</evidence>
<keyword evidence="2" id="KW-1185">Reference proteome</keyword>
<accession>A0A8J3YSF9</accession>
<dbReference type="PANTHER" id="PTHR44147:SF2">
    <property type="entry name" value="DEHYDROGENASE_REDUCTASE SDR FAMILY MEMBER 1"/>
    <property type="match status" value="1"/>
</dbReference>